<proteinExistence type="predicted"/>
<evidence type="ECO:0000313" key="3">
    <source>
        <dbReference type="Proteomes" id="UP000310108"/>
    </source>
</evidence>
<feature type="compositionally biased region" description="Basic and acidic residues" evidence="1">
    <location>
        <begin position="13"/>
        <end position="24"/>
    </location>
</feature>
<keyword evidence="3" id="KW-1185">Reference proteome</keyword>
<dbReference type="EMBL" id="PJEX01000453">
    <property type="protein sequence ID" value="TKW49983.1"/>
    <property type="molecule type" value="Genomic_DNA"/>
</dbReference>
<protein>
    <submittedName>
        <fullName evidence="2">Uncharacterized protein</fullName>
    </submittedName>
</protein>
<feature type="non-terminal residue" evidence="2">
    <location>
        <position position="1"/>
    </location>
</feature>
<comment type="caution">
    <text evidence="2">The sequence shown here is derived from an EMBL/GenBank/DDBJ whole genome shotgun (WGS) entry which is preliminary data.</text>
</comment>
<dbReference type="Proteomes" id="UP000310108">
    <property type="component" value="Unassembled WGS sequence"/>
</dbReference>
<gene>
    <name evidence="2" type="ORF">CTA1_6316</name>
</gene>
<accession>A0A4U6X4W0</accession>
<evidence type="ECO:0000256" key="1">
    <source>
        <dbReference type="SAM" id="MobiDB-lite"/>
    </source>
</evidence>
<feature type="region of interest" description="Disordered" evidence="1">
    <location>
        <begin position="1"/>
        <end position="24"/>
    </location>
</feature>
<name>A0A4U6X4W0_9PEZI</name>
<dbReference type="AlphaFoldDB" id="A0A4U6X4W0"/>
<evidence type="ECO:0000313" key="2">
    <source>
        <dbReference type="EMBL" id="TKW49983.1"/>
    </source>
</evidence>
<reference evidence="2 3" key="1">
    <citation type="journal article" date="2019" name="PLoS ONE">
        <title>Comparative genome analysis indicates high evolutionary potential of pathogenicity genes in Colletotrichum tanaceti.</title>
        <authorList>
            <person name="Lelwala R.V."/>
            <person name="Korhonen P.K."/>
            <person name="Young N.D."/>
            <person name="Scott J.B."/>
            <person name="Ades P.A."/>
            <person name="Gasser R.B."/>
            <person name="Taylor P.W.J."/>
        </authorList>
    </citation>
    <scope>NUCLEOTIDE SEQUENCE [LARGE SCALE GENOMIC DNA]</scope>
    <source>
        <strain evidence="2">BRIP57314</strain>
    </source>
</reference>
<organism evidence="2 3">
    <name type="scientific">Colletotrichum tanaceti</name>
    <dbReference type="NCBI Taxonomy" id="1306861"/>
    <lineage>
        <taxon>Eukaryota</taxon>
        <taxon>Fungi</taxon>
        <taxon>Dikarya</taxon>
        <taxon>Ascomycota</taxon>
        <taxon>Pezizomycotina</taxon>
        <taxon>Sordariomycetes</taxon>
        <taxon>Hypocreomycetidae</taxon>
        <taxon>Glomerellales</taxon>
        <taxon>Glomerellaceae</taxon>
        <taxon>Colletotrichum</taxon>
        <taxon>Colletotrichum destructivum species complex</taxon>
    </lineage>
</organism>
<sequence>GVPVHSKPPRARRVAEQVRRGGRPVREAQVDVEEPNIGTRGDGAALEAGHAGRLGRARHAANRDIRTYPRRLVDGVGSASKDVMDGELLFLARGGLGGGKVLRAKTAAATVRRVAVLIIGPRLEVDLGSWFPGVIISFGGAGRLGARTDQ</sequence>